<gene>
    <name evidence="1" type="ORF">TASK_LOCUS3191</name>
</gene>
<evidence type="ECO:0000313" key="2">
    <source>
        <dbReference type="Proteomes" id="UP000282613"/>
    </source>
</evidence>
<dbReference type="WBParaSite" id="TASK_0000319001-mRNA-1">
    <property type="protein sequence ID" value="TASK_0000319001-mRNA-1"/>
    <property type="gene ID" value="TASK_0000319001"/>
</dbReference>
<accession>A0A0R3W0J6</accession>
<organism evidence="3">
    <name type="scientific">Taenia asiatica</name>
    <name type="common">Asian tapeworm</name>
    <dbReference type="NCBI Taxonomy" id="60517"/>
    <lineage>
        <taxon>Eukaryota</taxon>
        <taxon>Metazoa</taxon>
        <taxon>Spiralia</taxon>
        <taxon>Lophotrochozoa</taxon>
        <taxon>Platyhelminthes</taxon>
        <taxon>Cestoda</taxon>
        <taxon>Eucestoda</taxon>
        <taxon>Cyclophyllidea</taxon>
        <taxon>Taeniidae</taxon>
        <taxon>Taenia</taxon>
    </lineage>
</organism>
<dbReference type="EMBL" id="UYRS01006916">
    <property type="protein sequence ID" value="VDK27816.1"/>
    <property type="molecule type" value="Genomic_DNA"/>
</dbReference>
<proteinExistence type="predicted"/>
<keyword evidence="2" id="KW-1185">Reference proteome</keyword>
<reference evidence="3" key="1">
    <citation type="submission" date="2017-02" db="UniProtKB">
        <authorList>
            <consortium name="WormBaseParasite"/>
        </authorList>
    </citation>
    <scope>IDENTIFICATION</scope>
</reference>
<reference evidence="1 2" key="2">
    <citation type="submission" date="2018-11" db="EMBL/GenBank/DDBJ databases">
        <authorList>
            <consortium name="Pathogen Informatics"/>
        </authorList>
    </citation>
    <scope>NUCLEOTIDE SEQUENCE [LARGE SCALE GENOMIC DNA]</scope>
</reference>
<name>A0A0R3W0J6_TAEAS</name>
<sequence>MDCQLTETLRPTLPYVELGLDLGGSGDGGGGTKADAFAVVAVGGGEGAERWKRWCAQAAEVLPLVVVKQAVVQACRLWSRVFPPGGAPDTVTPAKCRRLHECSQLAVCALFHIGRSFVMRLRGPGEAFSAFIGNKDLSCLTHPSLGALGVE</sequence>
<dbReference type="STRING" id="60517.A0A0R3W0J6"/>
<evidence type="ECO:0000313" key="1">
    <source>
        <dbReference type="EMBL" id="VDK27816.1"/>
    </source>
</evidence>
<dbReference type="Proteomes" id="UP000282613">
    <property type="component" value="Unassembled WGS sequence"/>
</dbReference>
<protein>
    <submittedName>
        <fullName evidence="3">HORMA domain-containing protein</fullName>
    </submittedName>
</protein>
<evidence type="ECO:0000313" key="3">
    <source>
        <dbReference type="WBParaSite" id="TASK_0000319001-mRNA-1"/>
    </source>
</evidence>
<dbReference type="AlphaFoldDB" id="A0A0R3W0J6"/>